<dbReference type="HOGENOM" id="CLU_2362971_0_0_1"/>
<reference evidence="1 3" key="1">
    <citation type="journal article" date="2011" name="Nature">
        <title>The Medicago genome provides insight into the evolution of rhizobial symbioses.</title>
        <authorList>
            <person name="Young N.D."/>
            <person name="Debelle F."/>
            <person name="Oldroyd G.E."/>
            <person name="Geurts R."/>
            <person name="Cannon S.B."/>
            <person name="Udvardi M.K."/>
            <person name="Benedito V.A."/>
            <person name="Mayer K.F."/>
            <person name="Gouzy J."/>
            <person name="Schoof H."/>
            <person name="Van de Peer Y."/>
            <person name="Proost S."/>
            <person name="Cook D.R."/>
            <person name="Meyers B.C."/>
            <person name="Spannagl M."/>
            <person name="Cheung F."/>
            <person name="De Mita S."/>
            <person name="Krishnakumar V."/>
            <person name="Gundlach H."/>
            <person name="Zhou S."/>
            <person name="Mudge J."/>
            <person name="Bharti A.K."/>
            <person name="Murray J.D."/>
            <person name="Naoumkina M.A."/>
            <person name="Rosen B."/>
            <person name="Silverstein K.A."/>
            <person name="Tang H."/>
            <person name="Rombauts S."/>
            <person name="Zhao P.X."/>
            <person name="Zhou P."/>
            <person name="Barbe V."/>
            <person name="Bardou P."/>
            <person name="Bechner M."/>
            <person name="Bellec A."/>
            <person name="Berger A."/>
            <person name="Berges H."/>
            <person name="Bidwell S."/>
            <person name="Bisseling T."/>
            <person name="Choisne N."/>
            <person name="Couloux A."/>
            <person name="Denny R."/>
            <person name="Deshpande S."/>
            <person name="Dai X."/>
            <person name="Doyle J.J."/>
            <person name="Dudez A.M."/>
            <person name="Farmer A.D."/>
            <person name="Fouteau S."/>
            <person name="Franken C."/>
            <person name="Gibelin C."/>
            <person name="Gish J."/>
            <person name="Goldstein S."/>
            <person name="Gonzalez A.J."/>
            <person name="Green P.J."/>
            <person name="Hallab A."/>
            <person name="Hartog M."/>
            <person name="Hua A."/>
            <person name="Humphray S.J."/>
            <person name="Jeong D.H."/>
            <person name="Jing Y."/>
            <person name="Jocker A."/>
            <person name="Kenton S.M."/>
            <person name="Kim D.J."/>
            <person name="Klee K."/>
            <person name="Lai H."/>
            <person name="Lang C."/>
            <person name="Lin S."/>
            <person name="Macmil S.L."/>
            <person name="Magdelenat G."/>
            <person name="Matthews L."/>
            <person name="McCorrison J."/>
            <person name="Monaghan E.L."/>
            <person name="Mun J.H."/>
            <person name="Najar F.Z."/>
            <person name="Nicholson C."/>
            <person name="Noirot C."/>
            <person name="O'Bleness M."/>
            <person name="Paule C.R."/>
            <person name="Poulain J."/>
            <person name="Prion F."/>
            <person name="Qin B."/>
            <person name="Qu C."/>
            <person name="Retzel E.F."/>
            <person name="Riddle C."/>
            <person name="Sallet E."/>
            <person name="Samain S."/>
            <person name="Samson N."/>
            <person name="Sanders I."/>
            <person name="Saurat O."/>
            <person name="Scarpelli C."/>
            <person name="Schiex T."/>
            <person name="Segurens B."/>
            <person name="Severin A.J."/>
            <person name="Sherrier D.J."/>
            <person name="Shi R."/>
            <person name="Sims S."/>
            <person name="Singer S.R."/>
            <person name="Sinharoy S."/>
            <person name="Sterck L."/>
            <person name="Viollet A."/>
            <person name="Wang B.B."/>
            <person name="Wang K."/>
            <person name="Wang M."/>
            <person name="Wang X."/>
            <person name="Warfsmann J."/>
            <person name="Weissenbach J."/>
            <person name="White D.D."/>
            <person name="White J.D."/>
            <person name="Wiley G.B."/>
            <person name="Wincker P."/>
            <person name="Xing Y."/>
            <person name="Yang L."/>
            <person name="Yao Z."/>
            <person name="Ying F."/>
            <person name="Zhai J."/>
            <person name="Zhou L."/>
            <person name="Zuber A."/>
            <person name="Denarie J."/>
            <person name="Dixon R.A."/>
            <person name="May G.D."/>
            <person name="Schwartz D.C."/>
            <person name="Rogers J."/>
            <person name="Quetier F."/>
            <person name="Town C.D."/>
            <person name="Roe B.A."/>
        </authorList>
    </citation>
    <scope>NUCLEOTIDE SEQUENCE [LARGE SCALE GENOMIC DNA]</scope>
    <source>
        <strain evidence="1">A17</strain>
        <strain evidence="2 3">cv. Jemalong A17</strain>
    </source>
</reference>
<sequence>MWSLKQTVNYRGFPRHLTAAGVLKTSAVNCRRFLKTSVANCRGAFWYFTRVAQPNYMWEQQFSMLYATKNSPHVLMSTDVKTHSVYLSLQIFSVLM</sequence>
<accession>A0A072TJW4</accession>
<evidence type="ECO:0000313" key="1">
    <source>
        <dbReference type="EMBL" id="KEH17446.1"/>
    </source>
</evidence>
<proteinExistence type="predicted"/>
<reference evidence="2" key="3">
    <citation type="submission" date="2015-06" db="UniProtKB">
        <authorList>
            <consortium name="EnsemblPlants"/>
        </authorList>
    </citation>
    <scope>IDENTIFICATION</scope>
    <source>
        <strain evidence="2">cv. Jemalong A17</strain>
    </source>
</reference>
<evidence type="ECO:0000313" key="2">
    <source>
        <dbReference type="EnsemblPlants" id="KEH17446"/>
    </source>
</evidence>
<dbReference type="Proteomes" id="UP000002051">
    <property type="component" value="Unassembled WGS sequence"/>
</dbReference>
<dbReference type="EnsemblPlants" id="KEH17446">
    <property type="protein sequence ID" value="KEH17446"/>
    <property type="gene ID" value="MTR_0014s0140"/>
</dbReference>
<dbReference type="EMBL" id="KL402739">
    <property type="protein sequence ID" value="KEH17446.1"/>
    <property type="molecule type" value="Genomic_DNA"/>
</dbReference>
<evidence type="ECO:0000313" key="3">
    <source>
        <dbReference type="Proteomes" id="UP000002051"/>
    </source>
</evidence>
<name>A0A072TJW4_MEDTR</name>
<gene>
    <name evidence="1" type="ORF">MTR_0014s0140</name>
</gene>
<protein>
    <submittedName>
        <fullName evidence="1 2">Uncharacterized protein</fullName>
    </submittedName>
</protein>
<dbReference type="AlphaFoldDB" id="A0A072TJW4"/>
<keyword evidence="3" id="KW-1185">Reference proteome</keyword>
<organism evidence="1 3">
    <name type="scientific">Medicago truncatula</name>
    <name type="common">Barrel medic</name>
    <name type="synonym">Medicago tribuloides</name>
    <dbReference type="NCBI Taxonomy" id="3880"/>
    <lineage>
        <taxon>Eukaryota</taxon>
        <taxon>Viridiplantae</taxon>
        <taxon>Streptophyta</taxon>
        <taxon>Embryophyta</taxon>
        <taxon>Tracheophyta</taxon>
        <taxon>Spermatophyta</taxon>
        <taxon>Magnoliopsida</taxon>
        <taxon>eudicotyledons</taxon>
        <taxon>Gunneridae</taxon>
        <taxon>Pentapetalae</taxon>
        <taxon>rosids</taxon>
        <taxon>fabids</taxon>
        <taxon>Fabales</taxon>
        <taxon>Fabaceae</taxon>
        <taxon>Papilionoideae</taxon>
        <taxon>50 kb inversion clade</taxon>
        <taxon>NPAAA clade</taxon>
        <taxon>Hologalegina</taxon>
        <taxon>IRL clade</taxon>
        <taxon>Trifolieae</taxon>
        <taxon>Medicago</taxon>
    </lineage>
</organism>
<reference evidence="1 3" key="2">
    <citation type="journal article" date="2014" name="BMC Genomics">
        <title>An improved genome release (version Mt4.0) for the model legume Medicago truncatula.</title>
        <authorList>
            <person name="Tang H."/>
            <person name="Krishnakumar V."/>
            <person name="Bidwell S."/>
            <person name="Rosen B."/>
            <person name="Chan A."/>
            <person name="Zhou S."/>
            <person name="Gentzbittel L."/>
            <person name="Childs K.L."/>
            <person name="Yandell M."/>
            <person name="Gundlach H."/>
            <person name="Mayer K.F."/>
            <person name="Schwartz D.C."/>
            <person name="Town C.D."/>
        </authorList>
    </citation>
    <scope>GENOME REANNOTATION</scope>
    <source>
        <strain evidence="1">A17</strain>
        <strain evidence="2 3">cv. Jemalong A17</strain>
    </source>
</reference>